<dbReference type="GO" id="GO:0005789">
    <property type="term" value="C:endoplasmic reticulum membrane"/>
    <property type="evidence" value="ECO:0007669"/>
    <property type="project" value="TreeGrafter"/>
</dbReference>
<dbReference type="SMART" id="SM00671">
    <property type="entry name" value="SEL1"/>
    <property type="match status" value="4"/>
</dbReference>
<name>A0A8J8NSV8_HALGN</name>
<dbReference type="AlphaFoldDB" id="A0A8J8NSV8"/>
<dbReference type="PANTHER" id="PTHR11102">
    <property type="entry name" value="SEL-1-LIKE PROTEIN"/>
    <property type="match status" value="1"/>
</dbReference>
<dbReference type="InterPro" id="IPR006597">
    <property type="entry name" value="Sel1-like"/>
</dbReference>
<evidence type="ECO:0000256" key="1">
    <source>
        <dbReference type="ARBA" id="ARBA00038101"/>
    </source>
</evidence>
<dbReference type="Pfam" id="PF08238">
    <property type="entry name" value="Sel1"/>
    <property type="match status" value="5"/>
</dbReference>
<reference evidence="2" key="1">
    <citation type="submission" date="2019-06" db="EMBL/GenBank/DDBJ databases">
        <authorList>
            <person name="Zheng W."/>
        </authorList>
    </citation>
    <scope>NUCLEOTIDE SEQUENCE</scope>
    <source>
        <strain evidence="2">QDHG01</strain>
    </source>
</reference>
<protein>
    <recommendedName>
        <fullName evidence="4">Sel1 repeat family protein</fullName>
    </recommendedName>
</protein>
<dbReference type="EMBL" id="RRYP01006830">
    <property type="protein sequence ID" value="TNV80933.1"/>
    <property type="molecule type" value="Genomic_DNA"/>
</dbReference>
<dbReference type="SUPFAM" id="SSF81901">
    <property type="entry name" value="HCP-like"/>
    <property type="match status" value="1"/>
</dbReference>
<accession>A0A8J8NSV8</accession>
<dbReference type="Proteomes" id="UP000785679">
    <property type="component" value="Unassembled WGS sequence"/>
</dbReference>
<sequence length="379" mass="43590">MEKLKQDEEIMKEKILAAEKTKVYVNFLNKPALKLIKKTPSEILSELAVRAFTGSRDVPKDNIKAMELFQHSELNAKTESEHAHVRYYQLLLKKFKIHQETILHGIALNETQEKDMVSINQQLNNLASTGNPYAQFSYGKDLFSIVRNSTIDNKKVEREFLQHAYDYLTKAADKGIHSAYFYLGLMNLEGIYPVKHKNPHIALDFYIKGAARNNAYCYFELSRIYGEGEIVKRDEKLQFTYLKRSASEGFVNAQHLLGIAYAEGGRLCRRNDRLALAWFREAIRNGNIVSYLNAGDLLFEDRPGTPEEKGGLQKNRLFALVNYLGAYQAGALFLKDRLEQVLHELKTVEGEKLPEFQFFDVPQEVIQTQREEVQKNQGL</sequence>
<dbReference type="PANTHER" id="PTHR11102:SF147">
    <property type="entry name" value="SEL1L ADAPTOR SUBUNIT OF ERAD E3 UBIQUITIN LIGASE"/>
    <property type="match status" value="1"/>
</dbReference>
<dbReference type="Gene3D" id="1.25.40.10">
    <property type="entry name" value="Tetratricopeptide repeat domain"/>
    <property type="match status" value="1"/>
</dbReference>
<dbReference type="InterPro" id="IPR050767">
    <property type="entry name" value="Sel1_AlgK"/>
</dbReference>
<gene>
    <name evidence="2" type="ORF">FGO68_gene4965</name>
</gene>
<evidence type="ECO:0008006" key="4">
    <source>
        <dbReference type="Google" id="ProtNLM"/>
    </source>
</evidence>
<keyword evidence="3" id="KW-1185">Reference proteome</keyword>
<comment type="caution">
    <text evidence="2">The sequence shown here is derived from an EMBL/GenBank/DDBJ whole genome shotgun (WGS) entry which is preliminary data.</text>
</comment>
<dbReference type="GO" id="GO:0036503">
    <property type="term" value="P:ERAD pathway"/>
    <property type="evidence" value="ECO:0007669"/>
    <property type="project" value="TreeGrafter"/>
</dbReference>
<evidence type="ECO:0000313" key="2">
    <source>
        <dbReference type="EMBL" id="TNV80933.1"/>
    </source>
</evidence>
<dbReference type="InterPro" id="IPR011990">
    <property type="entry name" value="TPR-like_helical_dom_sf"/>
</dbReference>
<organism evidence="2 3">
    <name type="scientific">Halteria grandinella</name>
    <dbReference type="NCBI Taxonomy" id="5974"/>
    <lineage>
        <taxon>Eukaryota</taxon>
        <taxon>Sar</taxon>
        <taxon>Alveolata</taxon>
        <taxon>Ciliophora</taxon>
        <taxon>Intramacronucleata</taxon>
        <taxon>Spirotrichea</taxon>
        <taxon>Stichotrichia</taxon>
        <taxon>Sporadotrichida</taxon>
        <taxon>Halteriidae</taxon>
        <taxon>Halteria</taxon>
    </lineage>
</organism>
<dbReference type="OrthoDB" id="2384430at2759"/>
<comment type="similarity">
    <text evidence="1">Belongs to the sel-1 family.</text>
</comment>
<proteinExistence type="inferred from homology"/>
<evidence type="ECO:0000313" key="3">
    <source>
        <dbReference type="Proteomes" id="UP000785679"/>
    </source>
</evidence>